<keyword evidence="1" id="KW-0732">Signal</keyword>
<comment type="caution">
    <text evidence="2">The sequence shown here is derived from an EMBL/GenBank/DDBJ whole genome shotgun (WGS) entry which is preliminary data.</text>
</comment>
<sequence>MRLTMIMVLFAVTTAVPDCYLPFLEAADTCKSANDCQSGACVYSINRMQRVCCEPKNGAVQPVCSSGKPSSLPLLCDPQNDKLDKCPDNYECRKSTTNFEKIGSEPNYLCCR</sequence>
<proteinExistence type="predicted"/>
<evidence type="ECO:0000313" key="3">
    <source>
        <dbReference type="Proteomes" id="UP001331761"/>
    </source>
</evidence>
<feature type="signal peptide" evidence="1">
    <location>
        <begin position="1"/>
        <end position="15"/>
    </location>
</feature>
<evidence type="ECO:0000256" key="1">
    <source>
        <dbReference type="SAM" id="SignalP"/>
    </source>
</evidence>
<dbReference type="EMBL" id="WIXE01018192">
    <property type="protein sequence ID" value="KAK5971130.1"/>
    <property type="molecule type" value="Genomic_DNA"/>
</dbReference>
<reference evidence="2 3" key="1">
    <citation type="submission" date="2019-10" db="EMBL/GenBank/DDBJ databases">
        <title>Assembly and Annotation for the nematode Trichostrongylus colubriformis.</title>
        <authorList>
            <person name="Martin J."/>
        </authorList>
    </citation>
    <scope>NUCLEOTIDE SEQUENCE [LARGE SCALE GENOMIC DNA]</scope>
    <source>
        <strain evidence="2">G859</strain>
        <tissue evidence="2">Whole worm</tissue>
    </source>
</reference>
<accession>A0AAN8F0Y3</accession>
<feature type="chain" id="PRO_5042818245" evidence="1">
    <location>
        <begin position="16"/>
        <end position="112"/>
    </location>
</feature>
<keyword evidence="3" id="KW-1185">Reference proteome</keyword>
<name>A0AAN8F0Y3_TRICO</name>
<evidence type="ECO:0000313" key="2">
    <source>
        <dbReference type="EMBL" id="KAK5971130.1"/>
    </source>
</evidence>
<dbReference type="Proteomes" id="UP001331761">
    <property type="component" value="Unassembled WGS sequence"/>
</dbReference>
<organism evidence="2 3">
    <name type="scientific">Trichostrongylus colubriformis</name>
    <name type="common">Black scour worm</name>
    <dbReference type="NCBI Taxonomy" id="6319"/>
    <lineage>
        <taxon>Eukaryota</taxon>
        <taxon>Metazoa</taxon>
        <taxon>Ecdysozoa</taxon>
        <taxon>Nematoda</taxon>
        <taxon>Chromadorea</taxon>
        <taxon>Rhabditida</taxon>
        <taxon>Rhabditina</taxon>
        <taxon>Rhabditomorpha</taxon>
        <taxon>Strongyloidea</taxon>
        <taxon>Trichostrongylidae</taxon>
        <taxon>Trichostrongylus</taxon>
    </lineage>
</organism>
<gene>
    <name evidence="2" type="ORF">GCK32_018090</name>
</gene>
<protein>
    <submittedName>
        <fullName evidence="2">Uncharacterized protein</fullName>
    </submittedName>
</protein>
<dbReference type="AlphaFoldDB" id="A0AAN8F0Y3"/>